<keyword evidence="2" id="KW-1185">Reference proteome</keyword>
<dbReference type="InterPro" id="IPR006975">
    <property type="entry name" value="NifQ"/>
</dbReference>
<accession>A0A1H2UGK8</accession>
<dbReference type="Proteomes" id="UP000198816">
    <property type="component" value="Unassembled WGS sequence"/>
</dbReference>
<proteinExistence type="predicted"/>
<dbReference type="RefSeq" id="WP_093029694.1">
    <property type="nucleotide sequence ID" value="NZ_FNNZ01000005.1"/>
</dbReference>
<protein>
    <submittedName>
        <fullName evidence="1">Nitrogen fixation protein NifQ</fullName>
    </submittedName>
</protein>
<dbReference type="AlphaFoldDB" id="A0A1H2UGK8"/>
<name>A0A1H2UGK8_THIRO</name>
<dbReference type="Pfam" id="PF04891">
    <property type="entry name" value="NifQ"/>
    <property type="match status" value="1"/>
</dbReference>
<dbReference type="OrthoDB" id="192277at2"/>
<reference evidence="2" key="1">
    <citation type="submission" date="2016-10" db="EMBL/GenBank/DDBJ databases">
        <authorList>
            <person name="Varghese N."/>
            <person name="Submissions S."/>
        </authorList>
    </citation>
    <scope>NUCLEOTIDE SEQUENCE [LARGE SCALE GENOMIC DNA]</scope>
    <source>
        <strain evidence="2">DSM 217</strain>
    </source>
</reference>
<dbReference type="GO" id="GO:0030151">
    <property type="term" value="F:molybdenum ion binding"/>
    <property type="evidence" value="ECO:0007669"/>
    <property type="project" value="InterPro"/>
</dbReference>
<dbReference type="GO" id="GO:0009399">
    <property type="term" value="P:nitrogen fixation"/>
    <property type="evidence" value="ECO:0007669"/>
    <property type="project" value="InterPro"/>
</dbReference>
<dbReference type="STRING" id="1058.SAMN05421783_105104"/>
<evidence type="ECO:0000313" key="2">
    <source>
        <dbReference type="Proteomes" id="UP000198816"/>
    </source>
</evidence>
<organism evidence="1 2">
    <name type="scientific">Thiocapsa roseopersicina</name>
    <dbReference type="NCBI Taxonomy" id="1058"/>
    <lineage>
        <taxon>Bacteria</taxon>
        <taxon>Pseudomonadati</taxon>
        <taxon>Pseudomonadota</taxon>
        <taxon>Gammaproteobacteria</taxon>
        <taxon>Chromatiales</taxon>
        <taxon>Chromatiaceae</taxon>
        <taxon>Thiocapsa</taxon>
    </lineage>
</organism>
<sequence>MSALALDSEQDAGRIYARLMVRAFGAGNDQAFASMIATRAAGGGAMPPWLGLDPAAFHCLMRHHFPRAASRDFLDAIGGATSSPEVRGDEREELVRLMLMHKAGDSPSEVWMAHVVAAGCLASDHLWQDLGLWNRADLTALMRRNFPSLAGRNVNDMKWKRFLYKQLCEAEGIYTCRAPSCEVCTDYHACFGPEY</sequence>
<dbReference type="EMBL" id="FNNZ01000005">
    <property type="protein sequence ID" value="SDW55260.1"/>
    <property type="molecule type" value="Genomic_DNA"/>
</dbReference>
<gene>
    <name evidence="1" type="ORF">SAMN05421783_105104</name>
</gene>
<evidence type="ECO:0000313" key="1">
    <source>
        <dbReference type="EMBL" id="SDW55260.1"/>
    </source>
</evidence>